<dbReference type="Proteomes" id="UP000663866">
    <property type="component" value="Unassembled WGS sequence"/>
</dbReference>
<proteinExistence type="inferred from homology"/>
<dbReference type="GO" id="GO:0001671">
    <property type="term" value="F:ATPase activator activity"/>
    <property type="evidence" value="ECO:0007669"/>
    <property type="project" value="TreeGrafter"/>
</dbReference>
<evidence type="ECO:0000256" key="3">
    <source>
        <dbReference type="ARBA" id="ARBA00022692"/>
    </source>
</evidence>
<dbReference type="Proteomes" id="UP000663887">
    <property type="component" value="Unassembled WGS sequence"/>
</dbReference>
<dbReference type="InterPro" id="IPR038702">
    <property type="entry name" value="Na/K_ATPase_sub_beta_sf"/>
</dbReference>
<evidence type="ECO:0008006" key="14">
    <source>
        <dbReference type="Google" id="ProtNLM"/>
    </source>
</evidence>
<dbReference type="Gene3D" id="2.60.40.1660">
    <property type="entry name" value="Na, k-atpase alpha subunit"/>
    <property type="match status" value="1"/>
</dbReference>
<evidence type="ECO:0000313" key="12">
    <source>
        <dbReference type="Proteomes" id="UP000663842"/>
    </source>
</evidence>
<evidence type="ECO:0000313" key="9">
    <source>
        <dbReference type="EMBL" id="CAF2122330.1"/>
    </source>
</evidence>
<dbReference type="EMBL" id="CAJNRG010010404">
    <property type="protein sequence ID" value="CAF2122330.1"/>
    <property type="molecule type" value="Genomic_DNA"/>
</dbReference>
<comment type="subcellular location">
    <subcellularLocation>
        <location evidence="1">Membrane</location>
        <topology evidence="1">Single-pass type II membrane protein</topology>
    </subcellularLocation>
</comment>
<dbReference type="EMBL" id="CAJOBG010000682">
    <property type="protein sequence ID" value="CAF3844738.1"/>
    <property type="molecule type" value="Genomic_DNA"/>
</dbReference>
<keyword evidence="13" id="KW-1185">Reference proteome</keyword>
<gene>
    <name evidence="11" type="ORF">OVN521_LOCUS6481</name>
    <name evidence="10" type="ORF">UXM345_LOCUS5735</name>
    <name evidence="8" type="ORF">WKI299_LOCUS878</name>
    <name evidence="9" type="ORF">XDN619_LOCUS22982</name>
</gene>
<protein>
    <recommendedName>
        <fullName evidence="14">Sodium/potassium-transporting ATPase subunit beta</fullName>
    </recommendedName>
</protein>
<dbReference type="GO" id="GO:0006883">
    <property type="term" value="P:intracellular sodium ion homeostasis"/>
    <property type="evidence" value="ECO:0007669"/>
    <property type="project" value="TreeGrafter"/>
</dbReference>
<feature type="transmembrane region" description="Helical" evidence="7">
    <location>
        <begin position="33"/>
        <end position="56"/>
    </location>
</feature>
<evidence type="ECO:0000313" key="8">
    <source>
        <dbReference type="EMBL" id="CAF1933018.1"/>
    </source>
</evidence>
<evidence type="ECO:0000256" key="7">
    <source>
        <dbReference type="SAM" id="Phobius"/>
    </source>
</evidence>
<evidence type="ECO:0000256" key="6">
    <source>
        <dbReference type="ARBA" id="ARBA00023136"/>
    </source>
</evidence>
<reference evidence="10" key="1">
    <citation type="submission" date="2021-02" db="EMBL/GenBank/DDBJ databases">
        <authorList>
            <person name="Nowell W R."/>
        </authorList>
    </citation>
    <scope>NUCLEOTIDE SEQUENCE</scope>
</reference>
<evidence type="ECO:0000256" key="1">
    <source>
        <dbReference type="ARBA" id="ARBA00004606"/>
    </source>
</evidence>
<dbReference type="PANTHER" id="PTHR11523:SF28">
    <property type="entry name" value="NA_K-ATPASE BETA SUBUNIT ISOFORM 4-RELATED"/>
    <property type="match status" value="1"/>
</dbReference>
<evidence type="ECO:0000256" key="5">
    <source>
        <dbReference type="ARBA" id="ARBA00022989"/>
    </source>
</evidence>
<organism evidence="10 12">
    <name type="scientific">Rotaria magnacalcarata</name>
    <dbReference type="NCBI Taxonomy" id="392030"/>
    <lineage>
        <taxon>Eukaryota</taxon>
        <taxon>Metazoa</taxon>
        <taxon>Spiralia</taxon>
        <taxon>Gnathifera</taxon>
        <taxon>Rotifera</taxon>
        <taxon>Eurotatoria</taxon>
        <taxon>Bdelloidea</taxon>
        <taxon>Philodinida</taxon>
        <taxon>Philodinidae</taxon>
        <taxon>Rotaria</taxon>
    </lineage>
</organism>
<dbReference type="AlphaFoldDB" id="A0A819CC99"/>
<evidence type="ECO:0000313" key="11">
    <source>
        <dbReference type="EMBL" id="CAF3844738.1"/>
    </source>
</evidence>
<evidence type="ECO:0000313" key="10">
    <source>
        <dbReference type="EMBL" id="CAF3817006.1"/>
    </source>
</evidence>
<dbReference type="GO" id="GO:0005890">
    <property type="term" value="C:sodium:potassium-exchanging ATPase complex"/>
    <property type="evidence" value="ECO:0007669"/>
    <property type="project" value="InterPro"/>
</dbReference>
<keyword evidence="4" id="KW-0735">Signal-anchor</keyword>
<evidence type="ECO:0000256" key="2">
    <source>
        <dbReference type="ARBA" id="ARBA00005876"/>
    </source>
</evidence>
<comment type="caution">
    <text evidence="10">The sequence shown here is derived from an EMBL/GenBank/DDBJ whole genome shotgun (WGS) entry which is preliminary data.</text>
</comment>
<dbReference type="EMBL" id="CAJOBF010000433">
    <property type="protein sequence ID" value="CAF3817006.1"/>
    <property type="molecule type" value="Genomic_DNA"/>
</dbReference>
<dbReference type="EMBL" id="CAJNRF010000052">
    <property type="protein sequence ID" value="CAF1933018.1"/>
    <property type="molecule type" value="Genomic_DNA"/>
</dbReference>
<dbReference type="Pfam" id="PF00287">
    <property type="entry name" value="Na_K-ATPase"/>
    <property type="match status" value="1"/>
</dbReference>
<keyword evidence="6 7" id="KW-0472">Membrane</keyword>
<dbReference type="GO" id="GO:0030007">
    <property type="term" value="P:intracellular potassium ion homeostasis"/>
    <property type="evidence" value="ECO:0007669"/>
    <property type="project" value="TreeGrafter"/>
</dbReference>
<name>A0A819CC99_9BILA</name>
<evidence type="ECO:0000313" key="13">
    <source>
        <dbReference type="Proteomes" id="UP000663866"/>
    </source>
</evidence>
<dbReference type="PANTHER" id="PTHR11523">
    <property type="entry name" value="SODIUM/POTASSIUM-DEPENDENT ATPASE BETA SUBUNIT"/>
    <property type="match status" value="1"/>
</dbReference>
<sequence>MPGRFSGLMNALYDPKKRQFLGRDGAGWTKLGVFYFFFYLGLAGFFCAMLAVFMAVSPRDHPRYYDKSSRMATRSNPLTPGLGFRPQPDPDKNLIFIDKTAPSNEPNPNAKSLDQYLQIFYWKQNTAEEKEYYNERKSASKKSGKFDISGTKCQNDTQYGYAVGKPCVLVKMNKIVGFEPIPGTTLDDEQSHTPPCKTKANAVSIHCHGEYPADEDSIGDITYYSEDGEDKQCGSLSTDWFPYEGKVNRQDVYQAPYIWVQFLTPKPNVLINVMCRVYGQNIHFDKKSGRALTRFQIYVKDSSKAVPSRQAGDI</sequence>
<dbReference type="Proteomes" id="UP000663842">
    <property type="component" value="Unassembled WGS sequence"/>
</dbReference>
<keyword evidence="3 7" id="KW-0812">Transmembrane</keyword>
<dbReference type="InterPro" id="IPR000402">
    <property type="entry name" value="Na/K_ATPase_sub_beta"/>
</dbReference>
<comment type="similarity">
    <text evidence="2">Belongs to the X(+)/potassium ATPases subunit beta family.</text>
</comment>
<evidence type="ECO:0000256" key="4">
    <source>
        <dbReference type="ARBA" id="ARBA00022968"/>
    </source>
</evidence>
<dbReference type="Proteomes" id="UP000663856">
    <property type="component" value="Unassembled WGS sequence"/>
</dbReference>
<dbReference type="GO" id="GO:1990573">
    <property type="term" value="P:potassium ion import across plasma membrane"/>
    <property type="evidence" value="ECO:0007669"/>
    <property type="project" value="TreeGrafter"/>
</dbReference>
<keyword evidence="5 7" id="KW-1133">Transmembrane helix</keyword>
<accession>A0A819CC99</accession>
<dbReference type="GO" id="GO:0036376">
    <property type="term" value="P:sodium ion export across plasma membrane"/>
    <property type="evidence" value="ECO:0007669"/>
    <property type="project" value="TreeGrafter"/>
</dbReference>